<dbReference type="Proteomes" id="UP000676428">
    <property type="component" value="Chromosome"/>
</dbReference>
<dbReference type="EMBL" id="CP074572">
    <property type="protein sequence ID" value="QVK22948.1"/>
    <property type="molecule type" value="Genomic_DNA"/>
</dbReference>
<name>A0ABX8DED6_9GAMM</name>
<dbReference type="InterPro" id="IPR043426">
    <property type="entry name" value="MltB-like"/>
</dbReference>
<evidence type="ECO:0000313" key="4">
    <source>
        <dbReference type="Proteomes" id="UP000676428"/>
    </source>
</evidence>
<gene>
    <name evidence="3" type="ORF">KHX94_17580</name>
</gene>
<protein>
    <submittedName>
        <fullName evidence="3">Lytic murein transglycosylase</fullName>
    </submittedName>
</protein>
<keyword evidence="1" id="KW-0732">Signal</keyword>
<dbReference type="RefSeq" id="WP_213681591.1">
    <property type="nucleotide sequence ID" value="NZ_CP074572.1"/>
</dbReference>
<dbReference type="Gene3D" id="1.10.8.350">
    <property type="entry name" value="Bacterial muramidase"/>
    <property type="match status" value="1"/>
</dbReference>
<feature type="chain" id="PRO_5046405553" evidence="1">
    <location>
        <begin position="22"/>
        <end position="324"/>
    </location>
</feature>
<dbReference type="InterPro" id="IPR031304">
    <property type="entry name" value="SLT_2"/>
</dbReference>
<dbReference type="Pfam" id="PF13406">
    <property type="entry name" value="SLT_2"/>
    <property type="match status" value="1"/>
</dbReference>
<feature type="signal peptide" evidence="1">
    <location>
        <begin position="1"/>
        <end position="21"/>
    </location>
</feature>
<evidence type="ECO:0000313" key="3">
    <source>
        <dbReference type="EMBL" id="QVK22948.1"/>
    </source>
</evidence>
<evidence type="ECO:0000256" key="1">
    <source>
        <dbReference type="SAM" id="SignalP"/>
    </source>
</evidence>
<dbReference type="PANTHER" id="PTHR30163:SF8">
    <property type="entry name" value="LYTIC MUREIN TRANSGLYCOSYLASE"/>
    <property type="match status" value="1"/>
</dbReference>
<dbReference type="Gene3D" id="1.10.530.10">
    <property type="match status" value="1"/>
</dbReference>
<dbReference type="PANTHER" id="PTHR30163">
    <property type="entry name" value="MEMBRANE-BOUND LYTIC MUREIN TRANSGLYCOSYLASE B"/>
    <property type="match status" value="1"/>
</dbReference>
<sequence length="324" mass="36018">MGRFGYIGGCLMISLCITAYANDTADFPAFLKKLQQQSKDAGIDDATINAQFPHLKLFRRAAAPTTEKVRSLESYLPAEATEQRAVAAKSLYLAHKKEFDVLALKYQVQPRFVLAFWGISSDYGERESLYSVLSVMASRAFESQQPAVETKEVIAALKLIAQHRNTAAELLSDSNGLLGQARLSVSVYRACGTDGDNDGKADVWGNPIDVFATIAHCLQSQGWDSSQTWGRQVRAPATLKSTVIGEQYLANFAHWQAVGVRRYDGAALPQRKDMQMSLIMPDGINGRQYLIYDNYRALKQFQHDDYKVLAVVHLSEKIKALQID</sequence>
<accession>A0ABX8DED6</accession>
<keyword evidence="4" id="KW-1185">Reference proteome</keyword>
<proteinExistence type="predicted"/>
<organism evidence="3 4">
    <name type="scientific">Shewanella dokdonensis</name>
    <dbReference type="NCBI Taxonomy" id="712036"/>
    <lineage>
        <taxon>Bacteria</taxon>
        <taxon>Pseudomonadati</taxon>
        <taxon>Pseudomonadota</taxon>
        <taxon>Gammaproteobacteria</taxon>
        <taxon>Alteromonadales</taxon>
        <taxon>Shewanellaceae</taxon>
        <taxon>Shewanella</taxon>
    </lineage>
</organism>
<reference evidence="3 4" key="1">
    <citation type="journal article" date="2012" name="Int. J. Syst. Evol. Microbiol.">
        <title>Shewanella dokdonensis sp. nov., isolated from seawater.</title>
        <authorList>
            <person name="Sung H.R."/>
            <person name="Yoon J.H."/>
            <person name="Ghim S.Y."/>
        </authorList>
    </citation>
    <scope>NUCLEOTIDE SEQUENCE [LARGE SCALE GENOMIC DNA]</scope>
    <source>
        <strain evidence="3 4">DSM 23626</strain>
    </source>
</reference>
<dbReference type="SUPFAM" id="SSF53955">
    <property type="entry name" value="Lysozyme-like"/>
    <property type="match status" value="1"/>
</dbReference>
<feature type="domain" description="Transglycosylase SLT" evidence="2">
    <location>
        <begin position="27"/>
        <end position="316"/>
    </location>
</feature>
<evidence type="ECO:0000259" key="2">
    <source>
        <dbReference type="Pfam" id="PF13406"/>
    </source>
</evidence>
<dbReference type="InterPro" id="IPR023346">
    <property type="entry name" value="Lysozyme-like_dom_sf"/>
</dbReference>